<dbReference type="CDD" id="cd01678">
    <property type="entry name" value="PFL1"/>
    <property type="match status" value="1"/>
</dbReference>
<evidence type="ECO:0000256" key="5">
    <source>
        <dbReference type="ARBA" id="ARBA00013897"/>
    </source>
</evidence>
<evidence type="ECO:0000256" key="10">
    <source>
        <dbReference type="ARBA" id="ARBA00023277"/>
    </source>
</evidence>
<evidence type="ECO:0000256" key="16">
    <source>
        <dbReference type="SAM" id="MobiDB-lite"/>
    </source>
</evidence>
<evidence type="ECO:0000256" key="14">
    <source>
        <dbReference type="PROSITE-ProRule" id="PRU00493"/>
    </source>
</evidence>
<dbReference type="NCBIfam" id="TIGR01255">
    <property type="entry name" value="pyr_form_ly_1"/>
    <property type="match status" value="1"/>
</dbReference>
<evidence type="ECO:0000256" key="6">
    <source>
        <dbReference type="ARBA" id="ARBA00022490"/>
    </source>
</evidence>
<evidence type="ECO:0000313" key="19">
    <source>
        <dbReference type="EMBL" id="GAA2566570.1"/>
    </source>
</evidence>
<keyword evidence="20" id="KW-1185">Reference proteome</keyword>
<comment type="caution">
    <text evidence="19">The sequence shown here is derived from an EMBL/GenBank/DDBJ whole genome shotgun (WGS) entry which is preliminary data.</text>
</comment>
<evidence type="ECO:0000256" key="8">
    <source>
        <dbReference type="ARBA" id="ARBA00022679"/>
    </source>
</evidence>
<dbReference type="EMBL" id="BAAARI010000001">
    <property type="protein sequence ID" value="GAA2566570.1"/>
    <property type="molecule type" value="Genomic_DNA"/>
</dbReference>
<dbReference type="PANTHER" id="PTHR30191">
    <property type="entry name" value="FORMATE ACETYLTRANSFERASE"/>
    <property type="match status" value="1"/>
</dbReference>
<name>A0ABP6BFX9_9MICO</name>
<keyword evidence="8 15" id="KW-0808">Transferase</keyword>
<dbReference type="PROSITE" id="PS51149">
    <property type="entry name" value="GLY_RADICAL_2"/>
    <property type="match status" value="1"/>
</dbReference>
<feature type="domain" description="Glycine radical" evidence="17">
    <location>
        <begin position="635"/>
        <end position="758"/>
    </location>
</feature>
<keyword evidence="9 14" id="KW-0556">Organic radical</keyword>
<comment type="subcellular location">
    <subcellularLocation>
        <location evidence="1 15">Cytoplasm</location>
    </subcellularLocation>
</comment>
<dbReference type="Pfam" id="PF02901">
    <property type="entry name" value="PFL-like"/>
    <property type="match status" value="1"/>
</dbReference>
<evidence type="ECO:0000256" key="11">
    <source>
        <dbReference type="ARBA" id="ARBA00023315"/>
    </source>
</evidence>
<evidence type="ECO:0000256" key="7">
    <source>
        <dbReference type="ARBA" id="ARBA00022526"/>
    </source>
</evidence>
<comment type="subunit">
    <text evidence="15">Homodimer.</text>
</comment>
<evidence type="ECO:0000256" key="3">
    <source>
        <dbReference type="ARBA" id="ARBA00008375"/>
    </source>
</evidence>
<reference evidence="20" key="1">
    <citation type="journal article" date="2019" name="Int. J. Syst. Evol. Microbiol.">
        <title>The Global Catalogue of Microorganisms (GCM) 10K type strain sequencing project: providing services to taxonomists for standard genome sequencing and annotation.</title>
        <authorList>
            <consortium name="The Broad Institute Genomics Platform"/>
            <consortium name="The Broad Institute Genome Sequencing Center for Infectious Disease"/>
            <person name="Wu L."/>
            <person name="Ma J."/>
        </authorList>
    </citation>
    <scope>NUCLEOTIDE SEQUENCE [LARGE SCALE GENOMIC DNA]</scope>
    <source>
        <strain evidence="20">JCM 16365</strain>
    </source>
</reference>
<comment type="catalytic activity">
    <reaction evidence="13 15">
        <text>formate + acetyl-CoA = pyruvate + CoA</text>
        <dbReference type="Rhea" id="RHEA:11844"/>
        <dbReference type="ChEBI" id="CHEBI:15361"/>
        <dbReference type="ChEBI" id="CHEBI:15740"/>
        <dbReference type="ChEBI" id="CHEBI:57287"/>
        <dbReference type="ChEBI" id="CHEBI:57288"/>
        <dbReference type="EC" id="2.3.1.54"/>
    </reaction>
</comment>
<feature type="domain" description="PFL" evidence="18">
    <location>
        <begin position="12"/>
        <end position="628"/>
    </location>
</feature>
<dbReference type="InterPro" id="IPR001150">
    <property type="entry name" value="Gly_radical"/>
</dbReference>
<evidence type="ECO:0000256" key="13">
    <source>
        <dbReference type="ARBA" id="ARBA00049029"/>
    </source>
</evidence>
<proteinExistence type="inferred from homology"/>
<evidence type="ECO:0000256" key="15">
    <source>
        <dbReference type="RuleBase" id="RU368075"/>
    </source>
</evidence>
<evidence type="ECO:0000256" key="4">
    <source>
        <dbReference type="ARBA" id="ARBA00013214"/>
    </source>
</evidence>
<protein>
    <recommendedName>
        <fullName evidence="5 15">Formate acetyltransferase</fullName>
        <ecNumber evidence="4 15">2.3.1.54</ecNumber>
    </recommendedName>
    <alternativeName>
        <fullName evidence="12 15">Pyruvate formate-lyase</fullName>
    </alternativeName>
</protein>
<comment type="pathway">
    <text evidence="2 15">Fermentation; pyruvate fermentation; formate from pyruvate: step 1/1.</text>
</comment>
<dbReference type="RefSeq" id="WP_344225911.1">
    <property type="nucleotide sequence ID" value="NZ_BAAARI010000001.1"/>
</dbReference>
<dbReference type="PROSITE" id="PS00850">
    <property type="entry name" value="GLY_RADICAL_1"/>
    <property type="match status" value="1"/>
</dbReference>
<dbReference type="InterPro" id="IPR004184">
    <property type="entry name" value="PFL_dom"/>
</dbReference>
<evidence type="ECO:0000259" key="18">
    <source>
        <dbReference type="PROSITE" id="PS51554"/>
    </source>
</evidence>
<accession>A0ABP6BFX9</accession>
<gene>
    <name evidence="19" type="primary">pflB</name>
    <name evidence="19" type="ORF">GCM10009862_01460</name>
</gene>
<dbReference type="PANTHER" id="PTHR30191:SF0">
    <property type="entry name" value="FORMATE ACETYLTRANSFERASE 1"/>
    <property type="match status" value="1"/>
</dbReference>
<evidence type="ECO:0000256" key="12">
    <source>
        <dbReference type="ARBA" id="ARBA00031063"/>
    </source>
</evidence>
<dbReference type="InterPro" id="IPR050244">
    <property type="entry name" value="Auton_GlycylRad_Cofactor"/>
</dbReference>
<dbReference type="Gene3D" id="3.20.70.20">
    <property type="match status" value="1"/>
</dbReference>
<keyword evidence="7 15" id="KW-0313">Glucose metabolism</keyword>
<dbReference type="InterPro" id="IPR005949">
    <property type="entry name" value="Form_AcTrfase"/>
</dbReference>
<evidence type="ECO:0000313" key="20">
    <source>
        <dbReference type="Proteomes" id="UP001500274"/>
    </source>
</evidence>
<dbReference type="Proteomes" id="UP001500274">
    <property type="component" value="Unassembled WGS sequence"/>
</dbReference>
<feature type="region of interest" description="Disordered" evidence="16">
    <location>
        <begin position="1"/>
        <end position="28"/>
    </location>
</feature>
<evidence type="ECO:0000259" key="17">
    <source>
        <dbReference type="PROSITE" id="PS51149"/>
    </source>
</evidence>
<evidence type="ECO:0000256" key="2">
    <source>
        <dbReference type="ARBA" id="ARBA00004809"/>
    </source>
</evidence>
<dbReference type="PROSITE" id="PS51554">
    <property type="entry name" value="PFL"/>
    <property type="match status" value="1"/>
</dbReference>
<keyword evidence="11 15" id="KW-0012">Acyltransferase</keyword>
<dbReference type="InterPro" id="IPR019777">
    <property type="entry name" value="Form_AcTrfase_GR_CS"/>
</dbReference>
<comment type="similarity">
    <text evidence="3 15">Belongs to the glycyl radical enzyme (GRE) family. PFL subfamily.</text>
</comment>
<sequence>MSIVTPAGVSRDAQDAQPQAWDGFTAGPWQDGVDVRDFIQRNYTPYTGDGSFLAGPTERTTRVWNTLAAMFPEERERGVYDIDPYTPAAITAHQPGYIAKDDELIVGLQTDAPLKRAIMPNGGWRMVEGALKTYGYEVDETLKAIYTQYRKTHNEGVFDVYSPSVRAARRSHIITGLPDAYGRGRIIGDYRRVALYGVDALIAAKKLDKLGLDTTPFSEDIVRAREEHAEQIRALGELKQMAASYGYDISGPATTAREAVQWLYFAYLGSVKEQNGAAMSLGRTSTFLDVYVQRDLERGVLTESEAQEIVDDFVIKLRIVRFLRTPEYDQLFSGDPTWVTETIGGVGEDGRPLVTRTSFRYLQTLYNLGPAPEPNMTVFWSEQLPEGFKNFCAQVSIDTSAVQYESDDLIRAQWGDDAAIACCVSPMRVGKQMQFFGARVNLAKTLLYAINGGRDEVTGEQIAPEETPVGDGPLDYADVDARFDRMMDWLAATYVEALNCIHWSHDKYAYERLEMALHDKDVLRTMAFGIAGLSVAADSLSAIKYATVTPIRDERGIVVDYRTEGVFPAYGNDDDRADAIAVELVERFMAKLRRHPMYRNALPTQSVLTITSNVVYGKATGNTPDGRRAGEPFAPGANPMNGRDTHGMLASALSVAKVPYTEAQDGISLTNTIVPAGLGRTADERSHNLAGLLDAYFSSNGYHMNVNVLNRETLLDAMENPEAYPQLTIRVSGYAVNFVRLTREQQLDVLSRTFHGGM</sequence>
<organism evidence="19 20">
    <name type="scientific">Microbacterium binotii</name>
    <dbReference type="NCBI Taxonomy" id="462710"/>
    <lineage>
        <taxon>Bacteria</taxon>
        <taxon>Bacillati</taxon>
        <taxon>Actinomycetota</taxon>
        <taxon>Actinomycetes</taxon>
        <taxon>Micrococcales</taxon>
        <taxon>Microbacteriaceae</taxon>
        <taxon>Microbacterium</taxon>
    </lineage>
</organism>
<dbReference type="Pfam" id="PF01228">
    <property type="entry name" value="Gly_radical"/>
    <property type="match status" value="1"/>
</dbReference>
<feature type="modified residue" description="Glycine radical" evidence="14">
    <location>
        <position position="733"/>
    </location>
</feature>
<dbReference type="PIRSF" id="PIRSF000379">
    <property type="entry name" value="For_Ac_trans_1"/>
    <property type="match status" value="1"/>
</dbReference>
<keyword evidence="6 15" id="KW-0963">Cytoplasm</keyword>
<keyword evidence="10 15" id="KW-0119">Carbohydrate metabolism</keyword>
<evidence type="ECO:0000256" key="1">
    <source>
        <dbReference type="ARBA" id="ARBA00004496"/>
    </source>
</evidence>
<evidence type="ECO:0000256" key="9">
    <source>
        <dbReference type="ARBA" id="ARBA00022818"/>
    </source>
</evidence>
<dbReference type="EC" id="2.3.1.54" evidence="4 15"/>
<dbReference type="SUPFAM" id="SSF51998">
    <property type="entry name" value="PFL-like glycyl radical enzymes"/>
    <property type="match status" value="1"/>
</dbReference>